<keyword evidence="2" id="KW-1185">Reference proteome</keyword>
<dbReference type="OrthoDB" id="10251809at2759"/>
<dbReference type="SUPFAM" id="SSF117281">
    <property type="entry name" value="Kelch motif"/>
    <property type="match status" value="1"/>
</dbReference>
<name>A0A9W9D7C5_9PLEO</name>
<protein>
    <submittedName>
        <fullName evidence="1">Uncharacterized protein</fullName>
    </submittedName>
</protein>
<dbReference type="AlphaFoldDB" id="A0A9W9D7C5"/>
<evidence type="ECO:0000313" key="1">
    <source>
        <dbReference type="EMBL" id="KAJ4403455.1"/>
    </source>
</evidence>
<comment type="caution">
    <text evidence="1">The sequence shown here is derived from an EMBL/GenBank/DDBJ whole genome shotgun (WGS) entry which is preliminary data.</text>
</comment>
<sequence>MIFLWYDLTDLSTGLPPQYNNLSIKPVTAPVVKGGALWPDHVNNLFYSFGDEYESRTFTKSFDNLWLYDTIYNTWNESNPDATQTGMLWPAHGASAVSDDGVAYYYDGWLNENTISGWQGHPLMLRGLLSFDMTSFKWTNRTFDDDTPRAEGSLNNLPVSDRGMLVYMGGIETTSSGAVMQTWE</sequence>
<gene>
    <name evidence="1" type="ORF">N0V91_006507</name>
</gene>
<dbReference type="Proteomes" id="UP001140510">
    <property type="component" value="Unassembled WGS sequence"/>
</dbReference>
<accession>A0A9W9D7C5</accession>
<dbReference type="InterPro" id="IPR015915">
    <property type="entry name" value="Kelch-typ_b-propeller"/>
</dbReference>
<organism evidence="1 2">
    <name type="scientific">Didymella pomorum</name>
    <dbReference type="NCBI Taxonomy" id="749634"/>
    <lineage>
        <taxon>Eukaryota</taxon>
        <taxon>Fungi</taxon>
        <taxon>Dikarya</taxon>
        <taxon>Ascomycota</taxon>
        <taxon>Pezizomycotina</taxon>
        <taxon>Dothideomycetes</taxon>
        <taxon>Pleosporomycetidae</taxon>
        <taxon>Pleosporales</taxon>
        <taxon>Pleosporineae</taxon>
        <taxon>Didymellaceae</taxon>
        <taxon>Didymella</taxon>
    </lineage>
</organism>
<evidence type="ECO:0000313" key="2">
    <source>
        <dbReference type="Proteomes" id="UP001140510"/>
    </source>
</evidence>
<reference evidence="1" key="1">
    <citation type="submission" date="2022-10" db="EMBL/GenBank/DDBJ databases">
        <title>Tapping the CABI collections for fungal endophytes: first genome assemblies for Collariella, Neodidymelliopsis, Ascochyta clinopodiicola, Didymella pomorum, Didymosphaeria variabile, Neocosmospora piperis and Neocucurbitaria cava.</title>
        <authorList>
            <person name="Hill R."/>
        </authorList>
    </citation>
    <scope>NUCLEOTIDE SEQUENCE</scope>
    <source>
        <strain evidence="1">IMI 355091</strain>
    </source>
</reference>
<proteinExistence type="predicted"/>
<dbReference type="Gene3D" id="2.120.10.80">
    <property type="entry name" value="Kelch-type beta propeller"/>
    <property type="match status" value="1"/>
</dbReference>
<dbReference type="EMBL" id="JAPEVA010000051">
    <property type="protein sequence ID" value="KAJ4403455.1"/>
    <property type="molecule type" value="Genomic_DNA"/>
</dbReference>